<reference evidence="1 2" key="1">
    <citation type="submission" date="2023-07" db="EMBL/GenBank/DDBJ databases">
        <title>Closed genome sequence of Methanimicrococcus sp. Es2.</title>
        <authorList>
            <person name="Protasov E."/>
            <person name="Platt K."/>
            <person name="Reeh H."/>
            <person name="Poehlein A."/>
            <person name="Daniel R."/>
            <person name="Brune A."/>
        </authorList>
    </citation>
    <scope>NUCLEOTIDE SEQUENCE [LARGE SCALE GENOMIC DNA]</scope>
    <source>
        <strain evidence="1 2">Es2</strain>
    </source>
</reference>
<dbReference type="AlphaFoldDB" id="A0AA96ZX39"/>
<evidence type="ECO:0000313" key="2">
    <source>
        <dbReference type="Proteomes" id="UP001302662"/>
    </source>
</evidence>
<sequence>MGLFGRLFGSNKHDATDPQGHLKTKSYKRLDWEIDDNEYTKQDYIASTEYIIPSDQTIREIFGKLDSSENFVVNDVFFRVDYMGHSNDWYKQRDYTFKELTLKKKEKTEDETNDIYILEGTGTFLKEDFTGTVLASEKNDVSIHAEITYKNNKLDIRNCCGFDDTDNWYAFMLFFKVLEYYKYPTETCKTVKVSVFDE</sequence>
<gene>
    <name evidence="1" type="ORF">MmiEs2_08210</name>
</gene>
<dbReference type="Proteomes" id="UP001302662">
    <property type="component" value="Chromosome"/>
</dbReference>
<name>A0AA96ZX39_9EURY</name>
<accession>A0AA96ZX39</accession>
<organism evidence="1 2">
    <name type="scientific">Methanimicrococcus stummii</name>
    <dbReference type="NCBI Taxonomy" id="3028294"/>
    <lineage>
        <taxon>Archaea</taxon>
        <taxon>Methanobacteriati</taxon>
        <taxon>Methanobacteriota</taxon>
        <taxon>Stenosarchaea group</taxon>
        <taxon>Methanomicrobia</taxon>
        <taxon>Methanosarcinales</taxon>
        <taxon>Methanosarcinaceae</taxon>
        <taxon>Methanimicrococcus</taxon>
    </lineage>
</organism>
<dbReference type="GeneID" id="85197284"/>
<proteinExistence type="predicted"/>
<dbReference type="KEGG" id="mees:MmiEs2_08210"/>
<evidence type="ECO:0000313" key="1">
    <source>
        <dbReference type="EMBL" id="WNY28625.1"/>
    </source>
</evidence>
<keyword evidence="2" id="KW-1185">Reference proteome</keyword>
<protein>
    <submittedName>
        <fullName evidence="1">Uncharacterized protein</fullName>
    </submittedName>
</protein>
<dbReference type="RefSeq" id="WP_316560164.1">
    <property type="nucleotide sequence ID" value="NZ_CP131062.1"/>
</dbReference>
<dbReference type="EMBL" id="CP131062">
    <property type="protein sequence ID" value="WNY28625.1"/>
    <property type="molecule type" value="Genomic_DNA"/>
</dbReference>